<reference evidence="2 3" key="1">
    <citation type="submission" date="2022-10" db="EMBL/GenBank/DDBJ databases">
        <title>The complete genomes of actinobacterial strains from the NBC collection.</title>
        <authorList>
            <person name="Joergensen T.S."/>
            <person name="Alvarez Arevalo M."/>
            <person name="Sterndorff E.B."/>
            <person name="Faurdal D."/>
            <person name="Vuksanovic O."/>
            <person name="Mourched A.-S."/>
            <person name="Charusanti P."/>
            <person name="Shaw S."/>
            <person name="Blin K."/>
            <person name="Weber T."/>
        </authorList>
    </citation>
    <scope>NUCLEOTIDE SEQUENCE [LARGE SCALE GENOMIC DNA]</scope>
    <source>
        <strain evidence="2 3">NBC_00017</strain>
    </source>
</reference>
<evidence type="ECO:0000259" key="1">
    <source>
        <dbReference type="Pfam" id="PF12680"/>
    </source>
</evidence>
<dbReference type="EMBL" id="CP108341">
    <property type="protein sequence ID" value="WTW32111.1"/>
    <property type="molecule type" value="Genomic_DNA"/>
</dbReference>
<name>A0ABZ1MYD3_STREF</name>
<keyword evidence="3" id="KW-1185">Reference proteome</keyword>
<dbReference type="PANTHER" id="PTHR41252:SF1">
    <property type="entry name" value="BLR2505 PROTEIN"/>
    <property type="match status" value="1"/>
</dbReference>
<feature type="domain" description="SnoaL-like" evidence="1">
    <location>
        <begin position="21"/>
        <end position="120"/>
    </location>
</feature>
<evidence type="ECO:0000313" key="2">
    <source>
        <dbReference type="EMBL" id="WTW32111.1"/>
    </source>
</evidence>
<sequence length="150" mass="17041">MARLPETEMQNDKILAAIKTAFTGYDANDRAPLVALLADDFQFEMSDSLPYGGVYVGANEFTAFWKEVGKEWQYFRYEAHEIIDAGDTIVVPVRTDALSIHGIRMCNEHLFLFKVRDGKVIFGRLYADTARGRDVMAGREPRRYPRATLA</sequence>
<dbReference type="InterPro" id="IPR037401">
    <property type="entry name" value="SnoaL-like"/>
</dbReference>
<dbReference type="InterPro" id="IPR032710">
    <property type="entry name" value="NTF2-like_dom_sf"/>
</dbReference>
<dbReference type="RefSeq" id="WP_229873447.1">
    <property type="nucleotide sequence ID" value="NZ_BMUK01000019.1"/>
</dbReference>
<gene>
    <name evidence="2" type="ORF">OHU35_41200</name>
</gene>
<dbReference type="Proteomes" id="UP001621512">
    <property type="component" value="Chromosome"/>
</dbReference>
<dbReference type="PANTHER" id="PTHR41252">
    <property type="entry name" value="BLR2505 PROTEIN"/>
    <property type="match status" value="1"/>
</dbReference>
<proteinExistence type="predicted"/>
<organism evidence="2 3">
    <name type="scientific">Streptomyces purpurascens</name>
    <dbReference type="NCBI Taxonomy" id="1924"/>
    <lineage>
        <taxon>Bacteria</taxon>
        <taxon>Bacillati</taxon>
        <taxon>Actinomycetota</taxon>
        <taxon>Actinomycetes</taxon>
        <taxon>Kitasatosporales</taxon>
        <taxon>Streptomycetaceae</taxon>
        <taxon>Streptomyces</taxon>
    </lineage>
</organism>
<accession>A0ABZ1MYD3</accession>
<dbReference type="Gene3D" id="3.10.450.50">
    <property type="match status" value="1"/>
</dbReference>
<dbReference type="Pfam" id="PF12680">
    <property type="entry name" value="SnoaL_2"/>
    <property type="match status" value="1"/>
</dbReference>
<dbReference type="SUPFAM" id="SSF54427">
    <property type="entry name" value="NTF2-like"/>
    <property type="match status" value="1"/>
</dbReference>
<protein>
    <submittedName>
        <fullName evidence="2">Nuclear transport factor 2 family protein</fullName>
    </submittedName>
</protein>
<evidence type="ECO:0000313" key="3">
    <source>
        <dbReference type="Proteomes" id="UP001621512"/>
    </source>
</evidence>